<name>S8DR42_9LAMI</name>
<gene>
    <name evidence="2" type="ORF">M569_09217</name>
</gene>
<dbReference type="Pfam" id="PF00583">
    <property type="entry name" value="Acetyltransf_1"/>
    <property type="match status" value="1"/>
</dbReference>
<organism evidence="2 3">
    <name type="scientific">Genlisea aurea</name>
    <dbReference type="NCBI Taxonomy" id="192259"/>
    <lineage>
        <taxon>Eukaryota</taxon>
        <taxon>Viridiplantae</taxon>
        <taxon>Streptophyta</taxon>
        <taxon>Embryophyta</taxon>
        <taxon>Tracheophyta</taxon>
        <taxon>Spermatophyta</taxon>
        <taxon>Magnoliopsida</taxon>
        <taxon>eudicotyledons</taxon>
        <taxon>Gunneridae</taxon>
        <taxon>Pentapetalae</taxon>
        <taxon>asterids</taxon>
        <taxon>lamiids</taxon>
        <taxon>Lamiales</taxon>
        <taxon>Lentibulariaceae</taxon>
        <taxon>Genlisea</taxon>
    </lineage>
</organism>
<evidence type="ECO:0000313" key="2">
    <source>
        <dbReference type="EMBL" id="EPS65563.1"/>
    </source>
</evidence>
<dbReference type="Gene3D" id="3.40.630.30">
    <property type="match status" value="1"/>
</dbReference>
<dbReference type="SUPFAM" id="SSF55729">
    <property type="entry name" value="Acyl-CoA N-acyltransferases (Nat)"/>
    <property type="match status" value="1"/>
</dbReference>
<proteinExistence type="predicted"/>
<keyword evidence="3" id="KW-1185">Reference proteome</keyword>
<dbReference type="GO" id="GO:0016747">
    <property type="term" value="F:acyltransferase activity, transferring groups other than amino-acyl groups"/>
    <property type="evidence" value="ECO:0007669"/>
    <property type="project" value="InterPro"/>
</dbReference>
<feature type="domain" description="N-acetyltransferase" evidence="1">
    <location>
        <begin position="1"/>
        <end position="134"/>
    </location>
</feature>
<feature type="non-terminal residue" evidence="2">
    <location>
        <position position="1"/>
    </location>
</feature>
<dbReference type="EMBL" id="AUSU01004154">
    <property type="protein sequence ID" value="EPS65563.1"/>
    <property type="molecule type" value="Genomic_DNA"/>
</dbReference>
<dbReference type="CDD" id="cd04301">
    <property type="entry name" value="NAT_SF"/>
    <property type="match status" value="1"/>
</dbReference>
<dbReference type="OrthoDB" id="41532at2759"/>
<sequence length="134" mass="15165">VKKEDKNVRRTVINSIVGTLDLSVRQFMQGETYPGEMKRRFHVFGSLGPFDSHKYAYVSNLCVAKFARRQGIASNMLHLARDVAAKAGLERIFVHVNADNDAAQALYEKTGFKVFVESSSPNRNNPRILMFMNL</sequence>
<dbReference type="InterPro" id="IPR016181">
    <property type="entry name" value="Acyl_CoA_acyltransferase"/>
</dbReference>
<comment type="caution">
    <text evidence="2">The sequence shown here is derived from an EMBL/GenBank/DDBJ whole genome shotgun (WGS) entry which is preliminary data.</text>
</comment>
<dbReference type="PROSITE" id="PS51186">
    <property type="entry name" value="GNAT"/>
    <property type="match status" value="1"/>
</dbReference>
<evidence type="ECO:0000313" key="3">
    <source>
        <dbReference type="Proteomes" id="UP000015453"/>
    </source>
</evidence>
<dbReference type="AlphaFoldDB" id="S8DR42"/>
<dbReference type="PANTHER" id="PTHR47426">
    <property type="entry name" value="ACYL-COA N-ACYLTRANSFERASES (NAT) SUPERFAMILY PROTEIN"/>
    <property type="match status" value="1"/>
</dbReference>
<accession>S8DR42</accession>
<evidence type="ECO:0000259" key="1">
    <source>
        <dbReference type="PROSITE" id="PS51186"/>
    </source>
</evidence>
<dbReference type="InterPro" id="IPR000182">
    <property type="entry name" value="GNAT_dom"/>
</dbReference>
<dbReference type="Proteomes" id="UP000015453">
    <property type="component" value="Unassembled WGS sequence"/>
</dbReference>
<reference evidence="2 3" key="1">
    <citation type="journal article" date="2013" name="BMC Genomics">
        <title>The miniature genome of a carnivorous plant Genlisea aurea contains a low number of genes and short non-coding sequences.</title>
        <authorList>
            <person name="Leushkin E.V."/>
            <person name="Sutormin R.A."/>
            <person name="Nabieva E.R."/>
            <person name="Penin A.A."/>
            <person name="Kondrashov A.S."/>
            <person name="Logacheva M.D."/>
        </authorList>
    </citation>
    <scope>NUCLEOTIDE SEQUENCE [LARGE SCALE GENOMIC DNA]</scope>
</reference>
<dbReference type="PANTHER" id="PTHR47426:SF4">
    <property type="entry name" value="N-ACETYLTRANSFERASE DOMAIN-CONTAINING PROTEIN"/>
    <property type="match status" value="1"/>
</dbReference>
<protein>
    <recommendedName>
        <fullName evidence="1">N-acetyltransferase domain-containing protein</fullName>
    </recommendedName>
</protein>